<evidence type="ECO:0000313" key="8">
    <source>
        <dbReference type="Proteomes" id="UP000641932"/>
    </source>
</evidence>
<evidence type="ECO:0000256" key="3">
    <source>
        <dbReference type="ARBA" id="ARBA00023315"/>
    </source>
</evidence>
<dbReference type="InterPro" id="IPR000794">
    <property type="entry name" value="Beta-ketoacyl_synthase"/>
</dbReference>
<dbReference type="SUPFAM" id="SSF53901">
    <property type="entry name" value="Thiolase-like"/>
    <property type="match status" value="2"/>
</dbReference>
<dbReference type="EMBL" id="BMMS01000032">
    <property type="protein sequence ID" value="GGO97277.1"/>
    <property type="molecule type" value="Genomic_DNA"/>
</dbReference>
<dbReference type="Pfam" id="PF00109">
    <property type="entry name" value="ketoacyl-synt"/>
    <property type="match status" value="1"/>
</dbReference>
<dbReference type="CDD" id="cd00832">
    <property type="entry name" value="CLF"/>
    <property type="match status" value="1"/>
</dbReference>
<reference evidence="7" key="2">
    <citation type="submission" date="2020-09" db="EMBL/GenBank/DDBJ databases">
        <authorList>
            <person name="Sun Q."/>
            <person name="Zhou Y."/>
        </authorList>
    </citation>
    <scope>NUCLEOTIDE SEQUENCE</scope>
    <source>
        <strain evidence="7">CGMCC 4.7201</strain>
    </source>
</reference>
<evidence type="ECO:0000259" key="6">
    <source>
        <dbReference type="PROSITE" id="PS52004"/>
    </source>
</evidence>
<keyword evidence="2 4" id="KW-0808">Transferase</keyword>
<dbReference type="PANTHER" id="PTHR11712">
    <property type="entry name" value="POLYKETIDE SYNTHASE-RELATED"/>
    <property type="match status" value="1"/>
</dbReference>
<dbReference type="GO" id="GO:0004315">
    <property type="term" value="F:3-oxoacyl-[acyl-carrier-protein] synthase activity"/>
    <property type="evidence" value="ECO:0007669"/>
    <property type="project" value="TreeGrafter"/>
</dbReference>
<comment type="caution">
    <text evidence="7">The sequence shown here is derived from an EMBL/GenBank/DDBJ whole genome shotgun (WGS) entry which is preliminary data.</text>
</comment>
<dbReference type="Pfam" id="PF02801">
    <property type="entry name" value="Ketoacyl-synt_C"/>
    <property type="match status" value="1"/>
</dbReference>
<comment type="similarity">
    <text evidence="1 4">Belongs to the thiolase-like superfamily. Beta-ketoacyl-ACP synthases family.</text>
</comment>
<evidence type="ECO:0000256" key="1">
    <source>
        <dbReference type="ARBA" id="ARBA00008467"/>
    </source>
</evidence>
<gene>
    <name evidence="7" type="primary">fabF</name>
    <name evidence="7" type="ORF">GCM10012280_58750</name>
</gene>
<evidence type="ECO:0000256" key="2">
    <source>
        <dbReference type="ARBA" id="ARBA00022679"/>
    </source>
</evidence>
<reference evidence="7" key="1">
    <citation type="journal article" date="2014" name="Int. J. Syst. Evol. Microbiol.">
        <title>Complete genome sequence of Corynebacterium casei LMG S-19264T (=DSM 44701T), isolated from a smear-ripened cheese.</title>
        <authorList>
            <consortium name="US DOE Joint Genome Institute (JGI-PGF)"/>
            <person name="Walter F."/>
            <person name="Albersmeier A."/>
            <person name="Kalinowski J."/>
            <person name="Ruckert C."/>
        </authorList>
    </citation>
    <scope>NUCLEOTIDE SEQUENCE</scope>
    <source>
        <strain evidence="7">CGMCC 4.7201</strain>
    </source>
</reference>
<keyword evidence="8" id="KW-1185">Reference proteome</keyword>
<dbReference type="InterPro" id="IPR014030">
    <property type="entry name" value="Ketoacyl_synth_N"/>
</dbReference>
<dbReference type="RefSeq" id="WP_189134852.1">
    <property type="nucleotide sequence ID" value="NZ_BMMS01000032.1"/>
</dbReference>
<feature type="region of interest" description="Disordered" evidence="5">
    <location>
        <begin position="423"/>
        <end position="451"/>
    </location>
</feature>
<evidence type="ECO:0000256" key="5">
    <source>
        <dbReference type="SAM" id="MobiDB-lite"/>
    </source>
</evidence>
<proteinExistence type="inferred from homology"/>
<organism evidence="7 8">
    <name type="scientific">Wenjunlia tyrosinilytica</name>
    <dbReference type="NCBI Taxonomy" id="1544741"/>
    <lineage>
        <taxon>Bacteria</taxon>
        <taxon>Bacillati</taxon>
        <taxon>Actinomycetota</taxon>
        <taxon>Actinomycetes</taxon>
        <taxon>Kitasatosporales</taxon>
        <taxon>Streptomycetaceae</taxon>
        <taxon>Wenjunlia</taxon>
    </lineage>
</organism>
<dbReference type="PANTHER" id="PTHR11712:SF322">
    <property type="entry name" value="POLYKETIDE BETA-KETOACYL SYNTHASE 2-RELATED"/>
    <property type="match status" value="1"/>
</dbReference>
<accession>A0A917ZWR6</accession>
<dbReference type="InterPro" id="IPR014031">
    <property type="entry name" value="Ketoacyl_synth_C"/>
</dbReference>
<dbReference type="Proteomes" id="UP000641932">
    <property type="component" value="Unassembled WGS sequence"/>
</dbReference>
<dbReference type="SMART" id="SM00825">
    <property type="entry name" value="PKS_KS"/>
    <property type="match status" value="1"/>
</dbReference>
<keyword evidence="3" id="KW-0012">Acyltransferase</keyword>
<name>A0A917ZWR6_9ACTN</name>
<sequence length="451" mass="47266">MTSAAVHPASPEVLSRPPHDAPVVTGLGVVSPCGLGTEAHWGATLAGHRGITPITRFDAARYPVRVAGQIPGFTASEFVPGRLIAQTDRWTQLGLAAAALALADARLDPAELPTYEMAIVTASSTGGVEFGQREIERLWKVNPRHVSAYQSIAWFYAATTGQISVRYGMRGPCNVIATEQAGGLDALGHARRLLRSDARMVLAGGTDAPLCPYSWVCQLSSGILSARDAPDRAYLPFDADADGYVPGEGGAMLVVENARAAAARSAPQLYGTIAGYAATFDPPPGSDRPPGLLRAVRSALDDARITPEQVDVVFADGSGVPDRDRQEAAALAAVFGPYGVPVTVPKTMTGRLYGGGSALDVVNALLAIRDGVIPPTVGVHRLPDDYRVDLVRNRPREAPVGNALVLARGFGGFNAALVVQAAPGLPGREPDTTAPDTTTHDTTTHDPIREK</sequence>
<feature type="domain" description="Ketosynthase family 3 (KS3)" evidence="6">
    <location>
        <begin position="19"/>
        <end position="421"/>
    </location>
</feature>
<feature type="compositionally biased region" description="Basic and acidic residues" evidence="5">
    <location>
        <begin position="438"/>
        <end position="451"/>
    </location>
</feature>
<protein>
    <submittedName>
        <fullName evidence="7">Actinorhodin polyketide beta-ketoacyl synthase</fullName>
    </submittedName>
</protein>
<evidence type="ECO:0000256" key="4">
    <source>
        <dbReference type="RuleBase" id="RU003694"/>
    </source>
</evidence>
<dbReference type="Gene3D" id="3.40.47.10">
    <property type="match status" value="2"/>
</dbReference>
<dbReference type="PROSITE" id="PS52004">
    <property type="entry name" value="KS3_2"/>
    <property type="match status" value="1"/>
</dbReference>
<dbReference type="AlphaFoldDB" id="A0A917ZWR6"/>
<evidence type="ECO:0000313" key="7">
    <source>
        <dbReference type="EMBL" id="GGO97277.1"/>
    </source>
</evidence>
<dbReference type="InterPro" id="IPR020841">
    <property type="entry name" value="PKS_Beta-ketoAc_synthase_dom"/>
</dbReference>
<dbReference type="InterPro" id="IPR016039">
    <property type="entry name" value="Thiolase-like"/>
</dbReference>
<dbReference type="GO" id="GO:0006633">
    <property type="term" value="P:fatty acid biosynthetic process"/>
    <property type="evidence" value="ECO:0007669"/>
    <property type="project" value="TreeGrafter"/>
</dbReference>